<sequence length="130" mass="14160">MDFCFILQIGCPTSYEQEGDQMARVCPRCHNTSVVATKSKTKLEICCVPLFPISSKQVWMCGICQWEVPVGDGYEPPYPNQAGPGQWGGQGQYGGQQWGPPPQQGGYGGPQYPPNSGPTMQGGPGQYHQY</sequence>
<dbReference type="OrthoDB" id="5545479at2759"/>
<dbReference type="STRING" id="1051891.A0A0C3LXE1"/>
<proteinExistence type="predicted"/>
<dbReference type="HOGENOM" id="CLU_115926_2_0_1"/>
<protein>
    <recommendedName>
        <fullName evidence="4">Zinc-ribbon 15 domain-containing protein</fullName>
    </recommendedName>
</protein>
<name>A0A0C3LXE1_9AGAM</name>
<reference evidence="3" key="2">
    <citation type="submission" date="2015-01" db="EMBL/GenBank/DDBJ databases">
        <title>Evolutionary Origins and Diversification of the Mycorrhizal Mutualists.</title>
        <authorList>
            <consortium name="DOE Joint Genome Institute"/>
            <consortium name="Mycorrhizal Genomics Consortium"/>
            <person name="Kohler A."/>
            <person name="Kuo A."/>
            <person name="Nagy L.G."/>
            <person name="Floudas D."/>
            <person name="Copeland A."/>
            <person name="Barry K.W."/>
            <person name="Cichocki N."/>
            <person name="Veneault-Fourrey C."/>
            <person name="LaButti K."/>
            <person name="Lindquist E.A."/>
            <person name="Lipzen A."/>
            <person name="Lundell T."/>
            <person name="Morin E."/>
            <person name="Murat C."/>
            <person name="Riley R."/>
            <person name="Ohm R."/>
            <person name="Sun H."/>
            <person name="Tunlid A."/>
            <person name="Henrissat B."/>
            <person name="Grigoriev I.V."/>
            <person name="Hibbett D.S."/>
            <person name="Martin F."/>
        </authorList>
    </citation>
    <scope>NUCLEOTIDE SEQUENCE [LARGE SCALE GENOMIC DNA]</scope>
    <source>
        <strain evidence="3">MUT 4182</strain>
    </source>
</reference>
<dbReference type="PANTHER" id="PTHR28139:SF1">
    <property type="entry name" value="UPF0768 PROTEIN YBL029C-A"/>
    <property type="match status" value="1"/>
</dbReference>
<feature type="compositionally biased region" description="Gly residues" evidence="1">
    <location>
        <begin position="85"/>
        <end position="97"/>
    </location>
</feature>
<dbReference type="AlphaFoldDB" id="A0A0C3LXE1"/>
<dbReference type="PANTHER" id="PTHR28139">
    <property type="entry name" value="UPF0768 PROTEIN YBL029C-A"/>
    <property type="match status" value="1"/>
</dbReference>
<accession>A0A0C3LXE1</accession>
<feature type="region of interest" description="Disordered" evidence="1">
    <location>
        <begin position="75"/>
        <end position="130"/>
    </location>
</feature>
<evidence type="ECO:0000256" key="1">
    <source>
        <dbReference type="SAM" id="MobiDB-lite"/>
    </source>
</evidence>
<keyword evidence="3" id="KW-1185">Reference proteome</keyword>
<evidence type="ECO:0000313" key="2">
    <source>
        <dbReference type="EMBL" id="KIO26117.1"/>
    </source>
</evidence>
<dbReference type="Proteomes" id="UP000054248">
    <property type="component" value="Unassembled WGS sequence"/>
</dbReference>
<dbReference type="EMBL" id="KN823029">
    <property type="protein sequence ID" value="KIO26117.1"/>
    <property type="molecule type" value="Genomic_DNA"/>
</dbReference>
<gene>
    <name evidence="2" type="ORF">M407DRAFT_243828</name>
</gene>
<organism evidence="2 3">
    <name type="scientific">Tulasnella calospora MUT 4182</name>
    <dbReference type="NCBI Taxonomy" id="1051891"/>
    <lineage>
        <taxon>Eukaryota</taxon>
        <taxon>Fungi</taxon>
        <taxon>Dikarya</taxon>
        <taxon>Basidiomycota</taxon>
        <taxon>Agaricomycotina</taxon>
        <taxon>Agaricomycetes</taxon>
        <taxon>Cantharellales</taxon>
        <taxon>Tulasnellaceae</taxon>
        <taxon>Tulasnella</taxon>
    </lineage>
</organism>
<feature type="compositionally biased region" description="Gly residues" evidence="1">
    <location>
        <begin position="120"/>
        <end position="130"/>
    </location>
</feature>
<reference evidence="2 3" key="1">
    <citation type="submission" date="2014-04" db="EMBL/GenBank/DDBJ databases">
        <authorList>
            <consortium name="DOE Joint Genome Institute"/>
            <person name="Kuo A."/>
            <person name="Girlanda M."/>
            <person name="Perotto S."/>
            <person name="Kohler A."/>
            <person name="Nagy L.G."/>
            <person name="Floudas D."/>
            <person name="Copeland A."/>
            <person name="Barry K.W."/>
            <person name="Cichocki N."/>
            <person name="Veneault-Fourrey C."/>
            <person name="LaButti K."/>
            <person name="Lindquist E.A."/>
            <person name="Lipzen A."/>
            <person name="Lundell T."/>
            <person name="Morin E."/>
            <person name="Murat C."/>
            <person name="Sun H."/>
            <person name="Tunlid A."/>
            <person name="Henrissat B."/>
            <person name="Grigoriev I.V."/>
            <person name="Hibbett D.S."/>
            <person name="Martin F."/>
            <person name="Nordberg H.P."/>
            <person name="Cantor M.N."/>
            <person name="Hua S.X."/>
        </authorList>
    </citation>
    <scope>NUCLEOTIDE SEQUENCE [LARGE SCALE GENOMIC DNA]</scope>
    <source>
        <strain evidence="2 3">MUT 4182</strain>
    </source>
</reference>
<evidence type="ECO:0000313" key="3">
    <source>
        <dbReference type="Proteomes" id="UP000054248"/>
    </source>
</evidence>
<evidence type="ECO:0008006" key="4">
    <source>
        <dbReference type="Google" id="ProtNLM"/>
    </source>
</evidence>